<dbReference type="EMBL" id="UZAU01000026">
    <property type="status" value="NOT_ANNOTATED_CDS"/>
    <property type="molecule type" value="Genomic_DNA"/>
</dbReference>
<dbReference type="GO" id="GO:0008483">
    <property type="term" value="F:transaminase activity"/>
    <property type="evidence" value="ECO:0007669"/>
    <property type="project" value="TreeGrafter"/>
</dbReference>
<sequence length="172" mass="19579">MSYYFNQTGYMSKQLENRIRNLHDIVGNAVTKEKYIIFGTGSTQLINAAIHALSPSPNNSSSPSLVVPIIPYYLLYKQQTEFFQEVEYKFEEDASLWMNNCSNDDNIIEIVTSPNNPDGKLNRARLQHPNAKAIYDRVYYWPQFTPISAPADDDIMLFSLSKLTGHAGTRFG</sequence>
<reference evidence="4" key="2">
    <citation type="submission" date="2021-03" db="UniProtKB">
        <authorList>
            <consortium name="EnsemblPlants"/>
        </authorList>
    </citation>
    <scope>IDENTIFICATION</scope>
</reference>
<proteinExistence type="predicted"/>
<protein>
    <recommendedName>
        <fullName evidence="3">Alliinase C-terminal domain-containing protein</fullName>
    </recommendedName>
</protein>
<dbReference type="Gramene" id="evm.model.01.1354">
    <property type="protein sequence ID" value="cds.evm.model.01.1354"/>
    <property type="gene ID" value="evm.TU.01.1354"/>
</dbReference>
<feature type="domain" description="Alliinase C-terminal" evidence="3">
    <location>
        <begin position="1"/>
        <end position="172"/>
    </location>
</feature>
<dbReference type="InterPro" id="IPR050478">
    <property type="entry name" value="Ethylene_sulfur-biosynth"/>
</dbReference>
<evidence type="ECO:0000256" key="1">
    <source>
        <dbReference type="ARBA" id="ARBA00011738"/>
    </source>
</evidence>
<dbReference type="GO" id="GO:0016846">
    <property type="term" value="F:carbon-sulfur lyase activity"/>
    <property type="evidence" value="ECO:0007669"/>
    <property type="project" value="InterPro"/>
</dbReference>
<keyword evidence="5" id="KW-1185">Reference proteome</keyword>
<name>A0A803NGP0_CANSA</name>
<reference evidence="4" key="1">
    <citation type="submission" date="2018-11" db="EMBL/GenBank/DDBJ databases">
        <authorList>
            <person name="Grassa J C."/>
        </authorList>
    </citation>
    <scope>NUCLEOTIDE SEQUENCE [LARGE SCALE GENOMIC DNA]</scope>
</reference>
<dbReference type="AlphaFoldDB" id="A0A803NGP0"/>
<evidence type="ECO:0000313" key="5">
    <source>
        <dbReference type="Proteomes" id="UP000596661"/>
    </source>
</evidence>
<dbReference type="PANTHER" id="PTHR43795">
    <property type="entry name" value="BIFUNCTIONAL ASPARTATE AMINOTRANSFERASE AND GLUTAMATE/ASPARTATE-PREPHENATE AMINOTRANSFERASE-RELATED"/>
    <property type="match status" value="1"/>
</dbReference>
<dbReference type="InterPro" id="IPR015421">
    <property type="entry name" value="PyrdxlP-dep_Trfase_major"/>
</dbReference>
<dbReference type="EnsemblPlants" id="evm.model.01.1354">
    <property type="protein sequence ID" value="cds.evm.model.01.1354"/>
    <property type="gene ID" value="evm.TU.01.1354"/>
</dbReference>
<evidence type="ECO:0000256" key="2">
    <source>
        <dbReference type="ARBA" id="ARBA00022898"/>
    </source>
</evidence>
<dbReference type="PANTHER" id="PTHR43795:SF20">
    <property type="entry name" value="TRYPTOPHAN AMINOTRANSFERASE-RELATED PROTEIN 3"/>
    <property type="match status" value="1"/>
</dbReference>
<evidence type="ECO:0000259" key="3">
    <source>
        <dbReference type="Pfam" id="PF04864"/>
    </source>
</evidence>
<dbReference type="GO" id="GO:0006520">
    <property type="term" value="P:amino acid metabolic process"/>
    <property type="evidence" value="ECO:0007669"/>
    <property type="project" value="TreeGrafter"/>
</dbReference>
<dbReference type="OMA" id="CECNACH"/>
<organism evidence="4 5">
    <name type="scientific">Cannabis sativa</name>
    <name type="common">Hemp</name>
    <name type="synonym">Marijuana</name>
    <dbReference type="NCBI Taxonomy" id="3483"/>
    <lineage>
        <taxon>Eukaryota</taxon>
        <taxon>Viridiplantae</taxon>
        <taxon>Streptophyta</taxon>
        <taxon>Embryophyta</taxon>
        <taxon>Tracheophyta</taxon>
        <taxon>Spermatophyta</taxon>
        <taxon>Magnoliopsida</taxon>
        <taxon>eudicotyledons</taxon>
        <taxon>Gunneridae</taxon>
        <taxon>Pentapetalae</taxon>
        <taxon>rosids</taxon>
        <taxon>fabids</taxon>
        <taxon>Rosales</taxon>
        <taxon>Cannabaceae</taxon>
        <taxon>Cannabis</taxon>
    </lineage>
</organism>
<dbReference type="Gene3D" id="3.40.640.10">
    <property type="entry name" value="Type I PLP-dependent aspartate aminotransferase-like (Major domain)"/>
    <property type="match status" value="1"/>
</dbReference>
<dbReference type="InterPro" id="IPR006948">
    <property type="entry name" value="Alliinase_C"/>
</dbReference>
<evidence type="ECO:0000313" key="4">
    <source>
        <dbReference type="EnsemblPlants" id="cds.evm.model.01.1354"/>
    </source>
</evidence>
<keyword evidence="2" id="KW-0663">Pyridoxal phosphate</keyword>
<dbReference type="Pfam" id="PF04864">
    <property type="entry name" value="Alliinase_C"/>
    <property type="match status" value="1"/>
</dbReference>
<comment type="subunit">
    <text evidence="1">Homodimer.</text>
</comment>
<dbReference type="SUPFAM" id="SSF53383">
    <property type="entry name" value="PLP-dependent transferases"/>
    <property type="match status" value="1"/>
</dbReference>
<accession>A0A803NGP0</accession>
<dbReference type="InterPro" id="IPR015424">
    <property type="entry name" value="PyrdxlP-dep_Trfase"/>
</dbReference>
<dbReference type="Proteomes" id="UP000596661">
    <property type="component" value="Chromosome 1"/>
</dbReference>